<keyword evidence="1" id="KW-0813">Transport</keyword>
<dbReference type="CDD" id="cd03219">
    <property type="entry name" value="ABC_Mj1267_LivG_branched"/>
    <property type="match status" value="1"/>
</dbReference>
<accession>A0A0D8IVA9</accession>
<evidence type="ECO:0000259" key="4">
    <source>
        <dbReference type="PROSITE" id="PS50893"/>
    </source>
</evidence>
<dbReference type="GO" id="GO:0005524">
    <property type="term" value="F:ATP binding"/>
    <property type="evidence" value="ECO:0007669"/>
    <property type="project" value="UniProtKB-KW"/>
</dbReference>
<dbReference type="GeneID" id="42858236"/>
<evidence type="ECO:0000256" key="2">
    <source>
        <dbReference type="ARBA" id="ARBA00022741"/>
    </source>
</evidence>
<dbReference type="InterPro" id="IPR003439">
    <property type="entry name" value="ABC_transporter-like_ATP-bd"/>
</dbReference>
<proteinExistence type="predicted"/>
<dbReference type="GO" id="GO:0016887">
    <property type="term" value="F:ATP hydrolysis activity"/>
    <property type="evidence" value="ECO:0007669"/>
    <property type="project" value="InterPro"/>
</dbReference>
<dbReference type="InterPro" id="IPR003593">
    <property type="entry name" value="AAA+_ATPase"/>
</dbReference>
<evidence type="ECO:0000256" key="3">
    <source>
        <dbReference type="ARBA" id="ARBA00022840"/>
    </source>
</evidence>
<dbReference type="InterPro" id="IPR051120">
    <property type="entry name" value="ABC_AA/LPS_Transport"/>
</dbReference>
<dbReference type="GO" id="GO:0015808">
    <property type="term" value="P:L-alanine transport"/>
    <property type="evidence" value="ECO:0007669"/>
    <property type="project" value="TreeGrafter"/>
</dbReference>
<reference evidence="5" key="1">
    <citation type="submission" date="2015-02" db="EMBL/GenBank/DDBJ databases">
        <title>A novel member of the family Ruminococcaceae isolated from human feces.</title>
        <authorList>
            <person name="Shkoporov A.N."/>
            <person name="Chaplin A.V."/>
            <person name="Motuzova O.V."/>
            <person name="Kafarskaia L.I."/>
            <person name="Khokhlova E.V."/>
            <person name="Efimov B.A."/>
        </authorList>
    </citation>
    <scope>NUCLEOTIDE SEQUENCE [LARGE SCALE GENOMIC DNA]</scope>
    <source>
        <strain evidence="5">585-1</strain>
    </source>
</reference>
<dbReference type="EMBL" id="JXXK01000035">
    <property type="protein sequence ID" value="KJF38635.1"/>
    <property type="molecule type" value="Genomic_DNA"/>
</dbReference>
<dbReference type="PANTHER" id="PTHR45772:SF7">
    <property type="entry name" value="AMINO ACID ABC TRANSPORTER ATP-BINDING PROTEIN"/>
    <property type="match status" value="1"/>
</dbReference>
<dbReference type="FunFam" id="3.40.50.300:FF:000421">
    <property type="entry name" value="Branched-chain amino acid ABC transporter ATP-binding protein"/>
    <property type="match status" value="1"/>
</dbReference>
<dbReference type="PROSITE" id="PS50893">
    <property type="entry name" value="ABC_TRANSPORTER_2"/>
    <property type="match status" value="1"/>
</dbReference>
<protein>
    <submittedName>
        <fullName evidence="5">Leucine/isoleucine/valine transporter ATP-binding subunit</fullName>
    </submittedName>
</protein>
<dbReference type="InterPro" id="IPR027417">
    <property type="entry name" value="P-loop_NTPase"/>
</dbReference>
<dbReference type="SUPFAM" id="SSF52540">
    <property type="entry name" value="P-loop containing nucleoside triphosphate hydrolases"/>
    <property type="match status" value="1"/>
</dbReference>
<name>A0A0D8IVA9_9FIRM</name>
<dbReference type="GO" id="GO:1903805">
    <property type="term" value="P:L-valine import across plasma membrane"/>
    <property type="evidence" value="ECO:0007669"/>
    <property type="project" value="TreeGrafter"/>
</dbReference>
<keyword evidence="2" id="KW-0547">Nucleotide-binding</keyword>
<dbReference type="GO" id="GO:0005304">
    <property type="term" value="F:L-valine transmembrane transporter activity"/>
    <property type="evidence" value="ECO:0007669"/>
    <property type="project" value="TreeGrafter"/>
</dbReference>
<dbReference type="AlphaFoldDB" id="A0A0D8IVA9"/>
<dbReference type="InterPro" id="IPR032823">
    <property type="entry name" value="BCA_ABC_TP_C"/>
</dbReference>
<dbReference type="GO" id="GO:0005886">
    <property type="term" value="C:plasma membrane"/>
    <property type="evidence" value="ECO:0007669"/>
    <property type="project" value="TreeGrafter"/>
</dbReference>
<dbReference type="PATRIC" id="fig|1550024.3.peg.3869"/>
<dbReference type="SMART" id="SM00382">
    <property type="entry name" value="AAA"/>
    <property type="match status" value="1"/>
</dbReference>
<dbReference type="Proteomes" id="UP000032483">
    <property type="component" value="Unassembled WGS sequence"/>
</dbReference>
<organism evidence="5 6">
    <name type="scientific">Ruthenibacterium lactatiformans</name>
    <dbReference type="NCBI Taxonomy" id="1550024"/>
    <lineage>
        <taxon>Bacteria</taxon>
        <taxon>Bacillati</taxon>
        <taxon>Bacillota</taxon>
        <taxon>Clostridia</taxon>
        <taxon>Eubacteriales</taxon>
        <taxon>Oscillospiraceae</taxon>
        <taxon>Ruthenibacterium</taxon>
    </lineage>
</organism>
<dbReference type="GO" id="GO:0015188">
    <property type="term" value="F:L-isoleucine transmembrane transporter activity"/>
    <property type="evidence" value="ECO:0007669"/>
    <property type="project" value="TreeGrafter"/>
</dbReference>
<dbReference type="Pfam" id="PF12399">
    <property type="entry name" value="BCA_ABC_TP_C"/>
    <property type="match status" value="1"/>
</dbReference>
<dbReference type="GO" id="GO:0015192">
    <property type="term" value="F:L-phenylalanine transmembrane transporter activity"/>
    <property type="evidence" value="ECO:0007669"/>
    <property type="project" value="TreeGrafter"/>
</dbReference>
<comment type="caution">
    <text evidence="5">The sequence shown here is derived from an EMBL/GenBank/DDBJ whole genome shotgun (WGS) entry which is preliminary data.</text>
</comment>
<dbReference type="Pfam" id="PF00005">
    <property type="entry name" value="ABC_tran"/>
    <property type="match status" value="1"/>
</dbReference>
<gene>
    <name evidence="5" type="primary">livG</name>
    <name evidence="5" type="ORF">TQ39_16975</name>
</gene>
<evidence type="ECO:0000256" key="1">
    <source>
        <dbReference type="ARBA" id="ARBA00022448"/>
    </source>
</evidence>
<evidence type="ECO:0000313" key="5">
    <source>
        <dbReference type="EMBL" id="KJF38635.1"/>
    </source>
</evidence>
<feature type="domain" description="ABC transporter" evidence="4">
    <location>
        <begin position="4"/>
        <end position="252"/>
    </location>
</feature>
<evidence type="ECO:0000313" key="6">
    <source>
        <dbReference type="Proteomes" id="UP000032483"/>
    </source>
</evidence>
<keyword evidence="3 5" id="KW-0067">ATP-binding</keyword>
<dbReference type="PANTHER" id="PTHR45772">
    <property type="entry name" value="CONSERVED COMPONENT OF ABC TRANSPORTER FOR NATURAL AMINO ACIDS-RELATED"/>
    <property type="match status" value="1"/>
</dbReference>
<dbReference type="GO" id="GO:1903806">
    <property type="term" value="P:L-isoleucine import across plasma membrane"/>
    <property type="evidence" value="ECO:0007669"/>
    <property type="project" value="TreeGrafter"/>
</dbReference>
<sequence length="259" mass="28842">MALLQVENLSVQFGGLKALNDVSLQVDTGDFVGLIGPNGAGKTTLFNAITGVVHASAGTIVFDGKSIKGMRPDKIALCGISRTFQNIRLFPKMKVYENVEIGINRIAQYNMLEAVLNTPRKRRLDRETHEHALRYLEQVGILQYKDSYAGELPYGIQRRLEIARAIATQPKILFLDEPAAGMNNDETRDLINFLRALHKQTGLAIILIEHHLEVVMELCRDITVLNLGAMLAHGTPEEIQNDSAVIKAYIGERRNKFHA</sequence>
<dbReference type="Gene3D" id="3.40.50.300">
    <property type="entry name" value="P-loop containing nucleotide triphosphate hydrolases"/>
    <property type="match status" value="1"/>
</dbReference>
<dbReference type="RefSeq" id="WP_009322665.1">
    <property type="nucleotide sequence ID" value="NZ_DAWBJP010000044.1"/>
</dbReference>
<dbReference type="GO" id="GO:0042941">
    <property type="term" value="P:D-alanine transmembrane transport"/>
    <property type="evidence" value="ECO:0007669"/>
    <property type="project" value="TreeGrafter"/>
</dbReference>
<keyword evidence="6" id="KW-1185">Reference proteome</keyword>